<feature type="transmembrane region" description="Helical" evidence="1">
    <location>
        <begin position="41"/>
        <end position="58"/>
    </location>
</feature>
<evidence type="ECO:0000256" key="1">
    <source>
        <dbReference type="SAM" id="Phobius"/>
    </source>
</evidence>
<reference evidence="2 3" key="1">
    <citation type="submission" date="2019-03" db="EMBL/GenBank/DDBJ databases">
        <title>Arthrobacter sp. nov., an bacterium isolated from biocrust in Mu Us Desert.</title>
        <authorList>
            <person name="Lixiong L."/>
        </authorList>
    </citation>
    <scope>NUCLEOTIDE SEQUENCE [LARGE SCALE GENOMIC DNA]</scope>
    <source>
        <strain evidence="2 3">SLN-3</strain>
    </source>
</reference>
<feature type="transmembrane region" description="Helical" evidence="1">
    <location>
        <begin position="100"/>
        <end position="118"/>
    </location>
</feature>
<keyword evidence="3" id="KW-1185">Reference proteome</keyword>
<keyword evidence="1" id="KW-0812">Transmembrane</keyword>
<feature type="transmembrane region" description="Helical" evidence="1">
    <location>
        <begin position="124"/>
        <end position="147"/>
    </location>
</feature>
<dbReference type="EMBL" id="SMTK01000002">
    <property type="protein sequence ID" value="TDK26382.1"/>
    <property type="molecule type" value="Genomic_DNA"/>
</dbReference>
<accession>A0A4V3AMC4</accession>
<feature type="transmembrane region" description="Helical" evidence="1">
    <location>
        <begin position="159"/>
        <end position="180"/>
    </location>
</feature>
<keyword evidence="1" id="KW-1133">Transmembrane helix</keyword>
<feature type="transmembrane region" description="Helical" evidence="1">
    <location>
        <begin position="15"/>
        <end position="34"/>
    </location>
</feature>
<dbReference type="AlphaFoldDB" id="A0A4V3AMC4"/>
<organism evidence="2 3">
    <name type="scientific">Arthrobacter crusticola</name>
    <dbReference type="NCBI Taxonomy" id="2547960"/>
    <lineage>
        <taxon>Bacteria</taxon>
        <taxon>Bacillati</taxon>
        <taxon>Actinomycetota</taxon>
        <taxon>Actinomycetes</taxon>
        <taxon>Micrococcales</taxon>
        <taxon>Micrococcaceae</taxon>
        <taxon>Arthrobacter</taxon>
    </lineage>
</organism>
<feature type="transmembrane region" description="Helical" evidence="1">
    <location>
        <begin position="186"/>
        <end position="207"/>
    </location>
</feature>
<evidence type="ECO:0000313" key="3">
    <source>
        <dbReference type="Proteomes" id="UP000295411"/>
    </source>
</evidence>
<protein>
    <submittedName>
        <fullName evidence="2">Uncharacterized protein</fullName>
    </submittedName>
</protein>
<sequence>MADTAAPADPQQHTLALLLVETAAVTVVPVLCRWARWDEGTTTVITTAAAAVPPWYVYLNRRHRRDPVQEADALGHAVITRPVVLVVLILAVSLLAADRLLSGLMGFLAGMIVATTGGDETTMMVVAGLLSLGVTIPCLLLATFLMSRHAGYYLGAKPIQRAMVAVVLYTVLSIVIAAFAGLPLNLILLTNLALFPVLIGLAAWGAWASRKRRAKYAASKLFEKLGPEDQLKALAHLGQETSQAVRDHRAPVQVGAKPRHLPRV</sequence>
<proteinExistence type="predicted"/>
<comment type="caution">
    <text evidence="2">The sequence shown here is derived from an EMBL/GenBank/DDBJ whole genome shotgun (WGS) entry which is preliminary data.</text>
</comment>
<dbReference type="Proteomes" id="UP000295411">
    <property type="component" value="Unassembled WGS sequence"/>
</dbReference>
<dbReference type="RefSeq" id="WP_133402745.1">
    <property type="nucleotide sequence ID" value="NZ_SMTK01000002.1"/>
</dbReference>
<name>A0A4V3AMC4_9MICC</name>
<feature type="transmembrane region" description="Helical" evidence="1">
    <location>
        <begin position="78"/>
        <end position="95"/>
    </location>
</feature>
<gene>
    <name evidence="2" type="ORF">E2F48_04050</name>
</gene>
<evidence type="ECO:0000313" key="2">
    <source>
        <dbReference type="EMBL" id="TDK26382.1"/>
    </source>
</evidence>
<keyword evidence="1" id="KW-0472">Membrane</keyword>